<dbReference type="PANTHER" id="PTHR43581">
    <property type="entry name" value="ATP/GTP PHOSPHATASE"/>
    <property type="match status" value="1"/>
</dbReference>
<dbReference type="RefSeq" id="WP_057712079.1">
    <property type="nucleotide sequence ID" value="NZ_JAAQYH010000007.1"/>
</dbReference>
<dbReference type="InterPro" id="IPR034139">
    <property type="entry name" value="TOPRIM_OLD"/>
</dbReference>
<dbReference type="PANTHER" id="PTHR43581:SF4">
    <property type="entry name" value="ATP_GTP PHOSPHATASE"/>
    <property type="match status" value="1"/>
</dbReference>
<dbReference type="Proteomes" id="UP000535954">
    <property type="component" value="Unassembled WGS sequence"/>
</dbReference>
<evidence type="ECO:0000259" key="2">
    <source>
        <dbReference type="Pfam" id="PF20469"/>
    </source>
</evidence>
<dbReference type="Pfam" id="PF20469">
    <property type="entry name" value="OLD-like_TOPRIM"/>
    <property type="match status" value="1"/>
</dbReference>
<accession>A0A7Y1M251</accession>
<dbReference type="Pfam" id="PF13304">
    <property type="entry name" value="AAA_21"/>
    <property type="match status" value="1"/>
</dbReference>
<dbReference type="InterPro" id="IPR051396">
    <property type="entry name" value="Bact_Antivir_Def_Nuclease"/>
</dbReference>
<dbReference type="SUPFAM" id="SSF52540">
    <property type="entry name" value="P-loop containing nucleoside triphosphate hydrolases"/>
    <property type="match status" value="1"/>
</dbReference>
<dbReference type="EMBL" id="JAAQYI010000027">
    <property type="protein sequence ID" value="NNA83092.1"/>
    <property type="molecule type" value="Genomic_DNA"/>
</dbReference>
<dbReference type="Proteomes" id="UP000586252">
    <property type="component" value="Unassembled WGS sequence"/>
</dbReference>
<evidence type="ECO:0000313" key="4">
    <source>
        <dbReference type="EMBL" id="NNA83092.1"/>
    </source>
</evidence>
<protein>
    <submittedName>
        <fullName evidence="3">AAA family ATPase</fullName>
    </submittedName>
</protein>
<dbReference type="InterPro" id="IPR027417">
    <property type="entry name" value="P-loop_NTPase"/>
</dbReference>
<dbReference type="InterPro" id="IPR022602">
    <property type="entry name" value="DUF2813"/>
</dbReference>
<dbReference type="CDD" id="cd01026">
    <property type="entry name" value="TOPRIM_OLD"/>
    <property type="match status" value="1"/>
</dbReference>
<organism evidence="3 5">
    <name type="scientific">Pseudomonas lactis</name>
    <dbReference type="NCBI Taxonomy" id="1615674"/>
    <lineage>
        <taxon>Bacteria</taxon>
        <taxon>Pseudomonadati</taxon>
        <taxon>Pseudomonadota</taxon>
        <taxon>Gammaproteobacteria</taxon>
        <taxon>Pseudomonadales</taxon>
        <taxon>Pseudomonadaceae</taxon>
        <taxon>Pseudomonas</taxon>
    </lineage>
</organism>
<comment type="caution">
    <text evidence="3">The sequence shown here is derived from an EMBL/GenBank/DDBJ whole genome shotgun (WGS) entry which is preliminary data.</text>
</comment>
<evidence type="ECO:0000313" key="6">
    <source>
        <dbReference type="Proteomes" id="UP000586252"/>
    </source>
</evidence>
<evidence type="ECO:0000259" key="1">
    <source>
        <dbReference type="Pfam" id="PF13304"/>
    </source>
</evidence>
<dbReference type="GO" id="GO:0016887">
    <property type="term" value="F:ATP hydrolysis activity"/>
    <property type="evidence" value="ECO:0007669"/>
    <property type="project" value="InterPro"/>
</dbReference>
<feature type="domain" description="ATPase AAA-type core" evidence="1">
    <location>
        <begin position="239"/>
        <end position="356"/>
    </location>
</feature>
<gene>
    <name evidence="3" type="ORF">HBO13_14070</name>
    <name evidence="4" type="ORF">HBO30_30825</name>
</gene>
<dbReference type="EMBL" id="JAAQYH010000007">
    <property type="protein sequence ID" value="NNA73767.1"/>
    <property type="molecule type" value="Genomic_DNA"/>
</dbReference>
<feature type="domain" description="OLD protein-like TOPRIM" evidence="2">
    <location>
        <begin position="407"/>
        <end position="470"/>
    </location>
</feature>
<dbReference type="Gene3D" id="3.40.50.300">
    <property type="entry name" value="P-loop containing nucleotide triphosphate hydrolases"/>
    <property type="match status" value="1"/>
</dbReference>
<evidence type="ECO:0000313" key="3">
    <source>
        <dbReference type="EMBL" id="NNA73767.1"/>
    </source>
</evidence>
<evidence type="ECO:0000313" key="5">
    <source>
        <dbReference type="Proteomes" id="UP000535954"/>
    </source>
</evidence>
<sequence>MKLQSIRLSNFQSFGVEPTELTFDKITYLIGPNGSGKTAALQALCRLFAFDPSLRRVQRSDFHVPHIEVEAPEERKLWIEADFLFLELTKDEDNSTVAPHFGHMRLDELDGIPRVRYRLEATMGIDGDIEESLVYVLDVDTEGTPLNTAQVARPERNHIHVHYLPARRDPADHIAYGANALLGRILRSVQWDSERSTIKELTDQISESLSANPCIDAFSTSLRAVWGELHKGRFFTDPKITFVASEIESLLRHLSVSFSPGHDDNLVDFARLSDGQKSMLYLSLVLSSQAIGRAVLSGENTSFDPDRLRPPVFTLIAVEEPENSLSPHYLGRIVNALNSMVKHPDAQALIATHAPSMLRRVEPEHIRYLRLTEARQTRVMCVKLPEKTDDAHKYVREAVQAFPEVYFSRLVVLGEGDSEEIVLPRLLRAKGIPVDESAITIAPLGGRHVNHFWRLLSALQIPYVTLLDLDVARYAAGWGRIKYVNDQFAQYEPAKVLPKEWRISPWNDDNIPVRTHHFFDEGKSDIFVALKERSVFFSFPMDLDFAMLLAYPNAYQVVKEDPDAQTIKAVLGKSHHNSAQYTAEELKLFGTYHQSFKLGSKPAAHLEALAKLTDEQLLIGMPKSLNDLADSVIAMLEELPE</sequence>
<dbReference type="Pfam" id="PF11398">
    <property type="entry name" value="DUF2813"/>
    <property type="match status" value="1"/>
</dbReference>
<dbReference type="GO" id="GO:0005524">
    <property type="term" value="F:ATP binding"/>
    <property type="evidence" value="ECO:0007669"/>
    <property type="project" value="InterPro"/>
</dbReference>
<reference evidence="5 6" key="1">
    <citation type="journal article" date="2020" name="Front. Microbiol.">
        <title>Genetic Organization of the aprX-lipA2 Operon Affects the Proteolytic Potential of Pseudomonas Species in Milk.</title>
        <authorList>
            <person name="Maier C."/>
            <person name="Huptas C."/>
            <person name="von Neubeck M."/>
            <person name="Scherer S."/>
            <person name="Wenning M."/>
            <person name="Lucking G."/>
        </authorList>
    </citation>
    <scope>NUCLEOTIDE SEQUENCE [LARGE SCALE GENOMIC DNA]</scope>
    <source>
        <strain evidence="4 6">WS 5404</strain>
        <strain evidence="3 5">WS 5405</strain>
    </source>
</reference>
<name>A0A7Y1M251_9PSED</name>
<dbReference type="AlphaFoldDB" id="A0A7Y1M251"/>
<dbReference type="GeneID" id="45736449"/>
<proteinExistence type="predicted"/>
<dbReference type="InterPro" id="IPR003959">
    <property type="entry name" value="ATPase_AAA_core"/>
</dbReference>